<gene>
    <name evidence="7" type="ORF">HannXRQ_Chr15g0481491</name>
    <name evidence="6" type="ORF">HanXRQr2_Chr15g0694781</name>
</gene>
<dbReference type="Pfam" id="PF00046">
    <property type="entry name" value="Homeodomain"/>
    <property type="match status" value="1"/>
</dbReference>
<keyword evidence="2 3" id="KW-0238">DNA-binding</keyword>
<evidence type="ECO:0000313" key="6">
    <source>
        <dbReference type="EMBL" id="KAF5764676.1"/>
    </source>
</evidence>
<dbReference type="SUPFAM" id="SSF46689">
    <property type="entry name" value="Homeodomain-like"/>
    <property type="match status" value="1"/>
</dbReference>
<dbReference type="AlphaFoldDB" id="A0A251S9S3"/>
<evidence type="ECO:0000256" key="3">
    <source>
        <dbReference type="RuleBase" id="RU000682"/>
    </source>
</evidence>
<feature type="DNA-binding region" description="Homeobox" evidence="2">
    <location>
        <begin position="15"/>
        <end position="74"/>
    </location>
</feature>
<keyword evidence="8" id="KW-1185">Reference proteome</keyword>
<dbReference type="EMBL" id="MNCJ02000330">
    <property type="protein sequence ID" value="KAF5764676.1"/>
    <property type="molecule type" value="Genomic_DNA"/>
</dbReference>
<dbReference type="InterPro" id="IPR001356">
    <property type="entry name" value="HD"/>
</dbReference>
<dbReference type="PANTHER" id="PTHR36968">
    <property type="entry name" value="HOMEOBOX-DDT DOMAIN PROTEIN RLT2"/>
    <property type="match status" value="1"/>
</dbReference>
<dbReference type="Gene3D" id="1.10.10.60">
    <property type="entry name" value="Homeodomain-like"/>
    <property type="match status" value="1"/>
</dbReference>
<name>A0A251S9S3_HELAN</name>
<dbReference type="InParanoid" id="A0A251S9S3"/>
<reference evidence="6 8" key="1">
    <citation type="journal article" date="2017" name="Nature">
        <title>The sunflower genome provides insights into oil metabolism, flowering and Asterid evolution.</title>
        <authorList>
            <person name="Badouin H."/>
            <person name="Gouzy J."/>
            <person name="Grassa C.J."/>
            <person name="Murat F."/>
            <person name="Staton S.E."/>
            <person name="Cottret L."/>
            <person name="Lelandais-Briere C."/>
            <person name="Owens G.L."/>
            <person name="Carrere S."/>
            <person name="Mayjonade B."/>
            <person name="Legrand L."/>
            <person name="Gill N."/>
            <person name="Kane N.C."/>
            <person name="Bowers J.E."/>
            <person name="Hubner S."/>
            <person name="Bellec A."/>
            <person name="Berard A."/>
            <person name="Berges H."/>
            <person name="Blanchet N."/>
            <person name="Boniface M.C."/>
            <person name="Brunel D."/>
            <person name="Catrice O."/>
            <person name="Chaidir N."/>
            <person name="Claudel C."/>
            <person name="Donnadieu C."/>
            <person name="Faraut T."/>
            <person name="Fievet G."/>
            <person name="Helmstetter N."/>
            <person name="King M."/>
            <person name="Knapp S.J."/>
            <person name="Lai Z."/>
            <person name="Le Paslier M.C."/>
            <person name="Lippi Y."/>
            <person name="Lorenzon L."/>
            <person name="Mandel J.R."/>
            <person name="Marage G."/>
            <person name="Marchand G."/>
            <person name="Marquand E."/>
            <person name="Bret-Mestries E."/>
            <person name="Morien E."/>
            <person name="Nambeesan S."/>
            <person name="Nguyen T."/>
            <person name="Pegot-Espagnet P."/>
            <person name="Pouilly N."/>
            <person name="Raftis F."/>
            <person name="Sallet E."/>
            <person name="Schiex T."/>
            <person name="Thomas J."/>
            <person name="Vandecasteele C."/>
            <person name="Vares D."/>
            <person name="Vear F."/>
            <person name="Vautrin S."/>
            <person name="Crespi M."/>
            <person name="Mangin B."/>
            <person name="Burke J.M."/>
            <person name="Salse J."/>
            <person name="Munos S."/>
            <person name="Vincourt P."/>
            <person name="Rieseberg L.H."/>
            <person name="Langlade N.B."/>
        </authorList>
    </citation>
    <scope>NUCLEOTIDE SEQUENCE [LARGE SCALE GENOMIC DNA]</scope>
    <source>
        <strain evidence="8">cv. SF193</strain>
        <tissue evidence="6">Leaves</tissue>
    </source>
</reference>
<dbReference type="GO" id="GO:0006357">
    <property type="term" value="P:regulation of transcription by RNA polymerase II"/>
    <property type="evidence" value="ECO:0007669"/>
    <property type="project" value="InterPro"/>
</dbReference>
<feature type="region of interest" description="Disordered" evidence="4">
    <location>
        <begin position="98"/>
        <end position="138"/>
    </location>
</feature>
<dbReference type="Proteomes" id="UP000215914">
    <property type="component" value="Chromosome 15"/>
</dbReference>
<keyword evidence="2 3" id="KW-0539">Nucleus</keyword>
<evidence type="ECO:0000313" key="7">
    <source>
        <dbReference type="EMBL" id="OTF95292.1"/>
    </source>
</evidence>
<dbReference type="PROSITE" id="PS50071">
    <property type="entry name" value="HOMEOBOX_2"/>
    <property type="match status" value="1"/>
</dbReference>
<dbReference type="SMART" id="SM00389">
    <property type="entry name" value="HOX"/>
    <property type="match status" value="1"/>
</dbReference>
<evidence type="ECO:0000256" key="4">
    <source>
        <dbReference type="SAM" id="MobiDB-lite"/>
    </source>
</evidence>
<feature type="compositionally biased region" description="Basic and acidic residues" evidence="4">
    <location>
        <begin position="98"/>
        <end position="110"/>
    </location>
</feature>
<reference evidence="6" key="3">
    <citation type="submission" date="2020-06" db="EMBL/GenBank/DDBJ databases">
        <title>Helianthus annuus Genome sequencing and assembly Release 2.</title>
        <authorList>
            <person name="Gouzy J."/>
            <person name="Langlade N."/>
            <person name="Munos S."/>
        </authorList>
    </citation>
    <scope>NUCLEOTIDE SEQUENCE</scope>
    <source>
        <tissue evidence="6">Leaves</tissue>
    </source>
</reference>
<proteinExistence type="predicted"/>
<dbReference type="EMBL" id="CM007904">
    <property type="protein sequence ID" value="OTF95292.1"/>
    <property type="molecule type" value="Genomic_DNA"/>
</dbReference>
<feature type="region of interest" description="Disordered" evidence="4">
    <location>
        <begin position="1"/>
        <end position="22"/>
    </location>
</feature>
<dbReference type="CDD" id="cd00086">
    <property type="entry name" value="homeodomain"/>
    <property type="match status" value="1"/>
</dbReference>
<sequence>METNDNINGQTDGFKKPKRQMKTPYQLEILEKTYDSEMYPSEATRAQLSESLGLTDRQLQMWFCHRRLKEKKEEIVKKVVGEQMEVLKSSKRELIVAERDGSWSMSRHESWSGSGSESDSSRDNEPVVRSRANELTQEPAAIVKEKRVFVGG</sequence>
<dbReference type="GO" id="GO:0005634">
    <property type="term" value="C:nucleus"/>
    <property type="evidence" value="ECO:0007669"/>
    <property type="project" value="UniProtKB-SubCell"/>
</dbReference>
<dbReference type="PANTHER" id="PTHR36968:SF13">
    <property type="entry name" value="HOMEOBOX-DDT DOMAIN PROTEIN RLT1"/>
    <property type="match status" value="1"/>
</dbReference>
<dbReference type="InterPro" id="IPR009057">
    <property type="entry name" value="Homeodomain-like_sf"/>
</dbReference>
<evidence type="ECO:0000313" key="8">
    <source>
        <dbReference type="Proteomes" id="UP000215914"/>
    </source>
</evidence>
<dbReference type="Gramene" id="mRNA:HanXRQr2_Chr15g0694781">
    <property type="protein sequence ID" value="mRNA:HanXRQr2_Chr15g0694781"/>
    <property type="gene ID" value="HanXRQr2_Chr15g0694781"/>
</dbReference>
<dbReference type="InterPro" id="IPR044977">
    <property type="entry name" value="RLT1-3"/>
</dbReference>
<feature type="compositionally biased region" description="Basic and acidic residues" evidence="4">
    <location>
        <begin position="119"/>
        <end position="132"/>
    </location>
</feature>
<reference evidence="7" key="2">
    <citation type="submission" date="2017-02" db="EMBL/GenBank/DDBJ databases">
        <title>Sunflower complete genome.</title>
        <authorList>
            <person name="Langlade N."/>
            <person name="Munos S."/>
        </authorList>
    </citation>
    <scope>NUCLEOTIDE SEQUENCE [LARGE SCALE GENOMIC DNA]</scope>
    <source>
        <tissue evidence="7">Leaves</tissue>
    </source>
</reference>
<evidence type="ECO:0000256" key="1">
    <source>
        <dbReference type="ARBA" id="ARBA00004123"/>
    </source>
</evidence>
<keyword evidence="2 3" id="KW-0371">Homeobox</keyword>
<feature type="compositionally biased region" description="Polar residues" evidence="4">
    <location>
        <begin position="1"/>
        <end position="11"/>
    </location>
</feature>
<dbReference type="GO" id="GO:0003677">
    <property type="term" value="F:DNA binding"/>
    <property type="evidence" value="ECO:0007669"/>
    <property type="project" value="UniProtKB-UniRule"/>
</dbReference>
<feature type="domain" description="Homeobox" evidence="5">
    <location>
        <begin position="13"/>
        <end position="73"/>
    </location>
</feature>
<protein>
    <submittedName>
        <fullName evidence="7">Putative homeodomain-like protein</fullName>
    </submittedName>
    <submittedName>
        <fullName evidence="6">Transcription factor HB-other family</fullName>
    </submittedName>
</protein>
<comment type="subcellular location">
    <subcellularLocation>
        <location evidence="1 2 3">Nucleus</location>
    </subcellularLocation>
</comment>
<organism evidence="7 8">
    <name type="scientific">Helianthus annuus</name>
    <name type="common">Common sunflower</name>
    <dbReference type="NCBI Taxonomy" id="4232"/>
    <lineage>
        <taxon>Eukaryota</taxon>
        <taxon>Viridiplantae</taxon>
        <taxon>Streptophyta</taxon>
        <taxon>Embryophyta</taxon>
        <taxon>Tracheophyta</taxon>
        <taxon>Spermatophyta</taxon>
        <taxon>Magnoliopsida</taxon>
        <taxon>eudicotyledons</taxon>
        <taxon>Gunneridae</taxon>
        <taxon>Pentapetalae</taxon>
        <taxon>asterids</taxon>
        <taxon>campanulids</taxon>
        <taxon>Asterales</taxon>
        <taxon>Asteraceae</taxon>
        <taxon>Asteroideae</taxon>
        <taxon>Heliantheae alliance</taxon>
        <taxon>Heliantheae</taxon>
        <taxon>Helianthus</taxon>
    </lineage>
</organism>
<accession>A0A251S9S3</accession>
<evidence type="ECO:0000256" key="2">
    <source>
        <dbReference type="PROSITE-ProRule" id="PRU00108"/>
    </source>
</evidence>
<evidence type="ECO:0000259" key="5">
    <source>
        <dbReference type="PROSITE" id="PS50071"/>
    </source>
</evidence>